<sequence>MKPQGAIKFEEALREVLTTRVSSRAETVVDRRGVGTQLRELWKGGGAENERVGLLLLSNSAACTCAIDAWWPKRPAQSHRVIGQNRQLTWHPPRSAKVIYRLASFCSLQAGEREKGMMVPANRVGYWPW</sequence>
<evidence type="ECO:0000313" key="2">
    <source>
        <dbReference type="Proteomes" id="UP000886520"/>
    </source>
</evidence>
<dbReference type="AlphaFoldDB" id="A0A9D4VDH9"/>
<dbReference type="Proteomes" id="UP000886520">
    <property type="component" value="Chromosome 3"/>
</dbReference>
<organism evidence="1 2">
    <name type="scientific">Adiantum capillus-veneris</name>
    <name type="common">Maidenhair fern</name>
    <dbReference type="NCBI Taxonomy" id="13818"/>
    <lineage>
        <taxon>Eukaryota</taxon>
        <taxon>Viridiplantae</taxon>
        <taxon>Streptophyta</taxon>
        <taxon>Embryophyta</taxon>
        <taxon>Tracheophyta</taxon>
        <taxon>Polypodiopsida</taxon>
        <taxon>Polypodiidae</taxon>
        <taxon>Polypodiales</taxon>
        <taxon>Pteridineae</taxon>
        <taxon>Pteridaceae</taxon>
        <taxon>Vittarioideae</taxon>
        <taxon>Adiantum</taxon>
    </lineage>
</organism>
<gene>
    <name evidence="1" type="ORF">GOP47_0003404</name>
</gene>
<protein>
    <submittedName>
        <fullName evidence="1">Uncharacterized protein</fullName>
    </submittedName>
</protein>
<accession>A0A9D4VDH9</accession>
<reference evidence="1" key="1">
    <citation type="submission" date="2021-01" db="EMBL/GenBank/DDBJ databases">
        <title>Adiantum capillus-veneris genome.</title>
        <authorList>
            <person name="Fang Y."/>
            <person name="Liao Q."/>
        </authorList>
    </citation>
    <scope>NUCLEOTIDE SEQUENCE</scope>
    <source>
        <strain evidence="1">H3</strain>
        <tissue evidence="1">Leaf</tissue>
    </source>
</reference>
<evidence type="ECO:0000313" key="1">
    <source>
        <dbReference type="EMBL" id="KAI5083661.1"/>
    </source>
</evidence>
<proteinExistence type="predicted"/>
<comment type="caution">
    <text evidence="1">The sequence shown here is derived from an EMBL/GenBank/DDBJ whole genome shotgun (WGS) entry which is preliminary data.</text>
</comment>
<name>A0A9D4VDH9_ADICA</name>
<keyword evidence="2" id="KW-1185">Reference proteome</keyword>
<dbReference type="EMBL" id="JABFUD020000002">
    <property type="protein sequence ID" value="KAI5083661.1"/>
    <property type="molecule type" value="Genomic_DNA"/>
</dbReference>